<dbReference type="PANTHER" id="PTHR24148:SF64">
    <property type="entry name" value="HETEROKARYON INCOMPATIBILITY DOMAIN-CONTAINING PROTEIN"/>
    <property type="match status" value="1"/>
</dbReference>
<proteinExistence type="predicted"/>
<gene>
    <name evidence="3" type="ORF">SLS55_002002</name>
</gene>
<dbReference type="GeneID" id="92006087"/>
<sequence>MPPSTESADFILDIPTQRELTPSQLYSSLPLWAECRSIRVLDLDPISPAGQVSKEESHTDDGTEHPLSGTLRVVSLSKSPKFTALSYVWGTGSSAGGDTIALRNATGGGGGDCSSLRLTENCHSALTHLRRRHGSITVWVDSICINQEDKQEKSSQIPLMKEIYTWASPVYVWLGEGNARSDKAIDYLSNVSTYEVSLDTMDYLLAVGLRGREASVLAKGLWAELDVHRERYDSIPRNGNAMLKPLTALLTFFLRIRRSHALDAKLSGLFDMTCLEDLLDSRGRPWSQRVWTLQEFLLAWDVILLCGDRALHRNDFLRGLKYTKQLELDESFTMIQSLPGCFHDWCSLLDLWIGCERPHIWNGQRMRYSPWYIHRALLPPGGSVFPVSASGPDDAEDLFSWYTGHLFATIILLGLLPSFFRIFYARWYTLLIYLLAVFNALHSFAHIVDGGSYSTWPRPSAFLFFRWIKSALRWVAILRGKDRSTEPVSALNGIMQAVRDRTASDPKDKSYAMYGVLESFGVSLSTPDYRKAQGRVHQEFFSDLLAWHGVFLHLLMDVRTENGRPQPQETPTWVPTLQELPPRWLDQAYYFGENPYSATLARSRARALAEGPYLRVSIQWHGKVTFSSGPLMEHRPLGPDNADDTAPQGLQHALAKSLHWFSWLRVLTPSTPVYESVSNAVFPVVEGSVREESAGGDFNEWYRVMMELIRAYGPAQFDDPGILGEALGLIGANEMARGYFERCCERLAAARRNLFITSYGYLGSGPDTMVEGDLVALVSGLPVPMILREAGDGSSGFTVVGPAFVHGLMKGEDWNEDELQEVVLV</sequence>
<comment type="caution">
    <text evidence="3">The sequence shown here is derived from an EMBL/GenBank/DDBJ whole genome shotgun (WGS) entry which is preliminary data.</text>
</comment>
<dbReference type="Pfam" id="PF26639">
    <property type="entry name" value="Het-6_barrel"/>
    <property type="match status" value="1"/>
</dbReference>
<evidence type="ECO:0000256" key="1">
    <source>
        <dbReference type="SAM" id="Phobius"/>
    </source>
</evidence>
<dbReference type="Pfam" id="PF06985">
    <property type="entry name" value="HET"/>
    <property type="match status" value="1"/>
</dbReference>
<feature type="transmembrane region" description="Helical" evidence="1">
    <location>
        <begin position="427"/>
        <end position="448"/>
    </location>
</feature>
<reference evidence="3 4" key="1">
    <citation type="submission" date="2024-02" db="EMBL/GenBank/DDBJ databases">
        <title>De novo assembly and annotation of 12 fungi associated with fruit tree decline syndrome in Ontario, Canada.</title>
        <authorList>
            <person name="Sulman M."/>
            <person name="Ellouze W."/>
            <person name="Ilyukhin E."/>
        </authorList>
    </citation>
    <scope>NUCLEOTIDE SEQUENCE [LARGE SCALE GENOMIC DNA]</scope>
    <source>
        <strain evidence="3 4">FDS-637</strain>
    </source>
</reference>
<evidence type="ECO:0000313" key="3">
    <source>
        <dbReference type="EMBL" id="KAL0263027.1"/>
    </source>
</evidence>
<dbReference type="Proteomes" id="UP001430584">
    <property type="component" value="Unassembled WGS sequence"/>
</dbReference>
<dbReference type="InterPro" id="IPR052895">
    <property type="entry name" value="HetReg/Transcr_Mod"/>
</dbReference>
<accession>A0ABR3CQY8</accession>
<keyword evidence="1" id="KW-0812">Transmembrane</keyword>
<keyword evidence="1" id="KW-0472">Membrane</keyword>
<organism evidence="3 4">
    <name type="scientific">Diplodia seriata</name>
    <dbReference type="NCBI Taxonomy" id="420778"/>
    <lineage>
        <taxon>Eukaryota</taxon>
        <taxon>Fungi</taxon>
        <taxon>Dikarya</taxon>
        <taxon>Ascomycota</taxon>
        <taxon>Pezizomycotina</taxon>
        <taxon>Dothideomycetes</taxon>
        <taxon>Dothideomycetes incertae sedis</taxon>
        <taxon>Botryosphaeriales</taxon>
        <taxon>Botryosphaeriaceae</taxon>
        <taxon>Diplodia</taxon>
    </lineage>
</organism>
<protein>
    <recommendedName>
        <fullName evidence="2">Heterokaryon incompatibility domain-containing protein</fullName>
    </recommendedName>
</protein>
<keyword evidence="1" id="KW-1133">Transmembrane helix</keyword>
<name>A0ABR3CQY8_9PEZI</name>
<dbReference type="EMBL" id="JAJVCZ030000002">
    <property type="protein sequence ID" value="KAL0263027.1"/>
    <property type="molecule type" value="Genomic_DNA"/>
</dbReference>
<keyword evidence="4" id="KW-1185">Reference proteome</keyword>
<dbReference type="RefSeq" id="XP_066636056.1">
    <property type="nucleotide sequence ID" value="XM_066773489.1"/>
</dbReference>
<dbReference type="InterPro" id="IPR010730">
    <property type="entry name" value="HET"/>
</dbReference>
<dbReference type="PANTHER" id="PTHR24148">
    <property type="entry name" value="ANKYRIN REPEAT DOMAIN-CONTAINING PROTEIN 39 HOMOLOG-RELATED"/>
    <property type="match status" value="1"/>
</dbReference>
<feature type="domain" description="Heterokaryon incompatibility" evidence="2">
    <location>
        <begin position="82"/>
        <end position="295"/>
    </location>
</feature>
<evidence type="ECO:0000313" key="4">
    <source>
        <dbReference type="Proteomes" id="UP001430584"/>
    </source>
</evidence>
<feature type="transmembrane region" description="Helical" evidence="1">
    <location>
        <begin position="399"/>
        <end position="420"/>
    </location>
</feature>
<evidence type="ECO:0000259" key="2">
    <source>
        <dbReference type="Pfam" id="PF06985"/>
    </source>
</evidence>